<dbReference type="Proteomes" id="UP000001555">
    <property type="component" value="Unassembled WGS sequence"/>
</dbReference>
<evidence type="ECO:0000256" key="1">
    <source>
        <dbReference type="SAM" id="MobiDB-lite"/>
    </source>
</evidence>
<evidence type="ECO:0000313" key="2">
    <source>
        <dbReference type="EMBL" id="EEC03136.1"/>
    </source>
</evidence>
<accession>B7P964</accession>
<name>B7P964_IXOSC</name>
<dbReference type="VEuPathDB" id="VectorBase:ISCW003014"/>
<keyword evidence="4" id="KW-1185">Reference proteome</keyword>
<dbReference type="EMBL" id="ABJB010836679">
    <property type="status" value="NOT_ANNOTATED_CDS"/>
    <property type="molecule type" value="Genomic_DNA"/>
</dbReference>
<proteinExistence type="predicted"/>
<dbReference type="AlphaFoldDB" id="B7P964"/>
<sequence>MKTTGKPAVVPRQIRHKKRMGRTSVNNPWPYDSTLRTRVTAESAVRRRGVDSRSTASPGANGVGGLATSQPTKRVRRSHLCVSSVSNACVAIMESLNQLLAASPTESSEESMTSTTSPPGAVARVAPVVATRPWLCGAASCSQAQDSWLEAATCTATVSSGRHSTRLVEPTAESPPPEMHCTGWDRQRQAWVRGTGETICPKEGFAESGALGTVEEADKLY</sequence>
<dbReference type="PaxDb" id="6945-B7P964"/>
<gene>
    <name evidence="2" type="ORF">IscW_ISCW003014</name>
</gene>
<dbReference type="HOGENOM" id="CLU_1251877_0_0_1"/>
<reference evidence="2 4" key="1">
    <citation type="submission" date="2008-03" db="EMBL/GenBank/DDBJ databases">
        <title>Annotation of Ixodes scapularis.</title>
        <authorList>
            <consortium name="Ixodes scapularis Genome Project Consortium"/>
            <person name="Caler E."/>
            <person name="Hannick L.I."/>
            <person name="Bidwell S."/>
            <person name="Joardar V."/>
            <person name="Thiagarajan M."/>
            <person name="Amedeo P."/>
            <person name="Galinsky K.J."/>
            <person name="Schobel S."/>
            <person name="Inman J."/>
            <person name="Hostetler J."/>
            <person name="Miller J."/>
            <person name="Hammond M."/>
            <person name="Megy K."/>
            <person name="Lawson D."/>
            <person name="Kodira C."/>
            <person name="Sutton G."/>
            <person name="Meyer J."/>
            <person name="Hill C.A."/>
            <person name="Birren B."/>
            <person name="Nene V."/>
            <person name="Collins F."/>
            <person name="Alarcon-Chaidez F."/>
            <person name="Wikel S."/>
            <person name="Strausberg R."/>
        </authorList>
    </citation>
    <scope>NUCLEOTIDE SEQUENCE [LARGE SCALE GENOMIC DNA]</scope>
    <source>
        <strain evidence="4">Wikel</strain>
        <strain evidence="2">Wikel colony</strain>
    </source>
</reference>
<evidence type="ECO:0000313" key="3">
    <source>
        <dbReference type="EnsemblMetazoa" id="ISCW003014-PA"/>
    </source>
</evidence>
<organism>
    <name type="scientific">Ixodes scapularis</name>
    <name type="common">Black-legged tick</name>
    <name type="synonym">Deer tick</name>
    <dbReference type="NCBI Taxonomy" id="6945"/>
    <lineage>
        <taxon>Eukaryota</taxon>
        <taxon>Metazoa</taxon>
        <taxon>Ecdysozoa</taxon>
        <taxon>Arthropoda</taxon>
        <taxon>Chelicerata</taxon>
        <taxon>Arachnida</taxon>
        <taxon>Acari</taxon>
        <taxon>Parasitiformes</taxon>
        <taxon>Ixodida</taxon>
        <taxon>Ixodoidea</taxon>
        <taxon>Ixodidae</taxon>
        <taxon>Ixodinae</taxon>
        <taxon>Ixodes</taxon>
    </lineage>
</organism>
<feature type="region of interest" description="Disordered" evidence="1">
    <location>
        <begin position="40"/>
        <end position="75"/>
    </location>
</feature>
<dbReference type="VEuPathDB" id="VectorBase:ISCI003014"/>
<evidence type="ECO:0000313" key="4">
    <source>
        <dbReference type="Proteomes" id="UP000001555"/>
    </source>
</evidence>
<reference evidence="3" key="2">
    <citation type="submission" date="2020-05" db="UniProtKB">
        <authorList>
            <consortium name="EnsemblMetazoa"/>
        </authorList>
    </citation>
    <scope>IDENTIFICATION</scope>
    <source>
        <strain evidence="3">wikel</strain>
    </source>
</reference>
<dbReference type="InParanoid" id="B7P964"/>
<dbReference type="EMBL" id="DS661754">
    <property type="protein sequence ID" value="EEC03136.1"/>
    <property type="molecule type" value="Genomic_DNA"/>
</dbReference>
<protein>
    <submittedName>
        <fullName evidence="2 3">Uncharacterized protein</fullName>
    </submittedName>
</protein>
<dbReference type="EnsemblMetazoa" id="ISCW003014-RA">
    <property type="protein sequence ID" value="ISCW003014-PA"/>
    <property type="gene ID" value="ISCW003014"/>
</dbReference>